<evidence type="ECO:0000313" key="1">
    <source>
        <dbReference type="EMBL" id="KAK8384312.1"/>
    </source>
</evidence>
<sequence length="72" mass="7590">MRCYWWTHNSLASIGGRGGERDRLGAAGVKVAQGVGDCLQLVKTQVIIVIHHSVLSGSGGATVTLQGRWVSS</sequence>
<organism evidence="1 2">
    <name type="scientific">Scylla paramamosain</name>
    <name type="common">Mud crab</name>
    <dbReference type="NCBI Taxonomy" id="85552"/>
    <lineage>
        <taxon>Eukaryota</taxon>
        <taxon>Metazoa</taxon>
        <taxon>Ecdysozoa</taxon>
        <taxon>Arthropoda</taxon>
        <taxon>Crustacea</taxon>
        <taxon>Multicrustacea</taxon>
        <taxon>Malacostraca</taxon>
        <taxon>Eumalacostraca</taxon>
        <taxon>Eucarida</taxon>
        <taxon>Decapoda</taxon>
        <taxon>Pleocyemata</taxon>
        <taxon>Brachyura</taxon>
        <taxon>Eubrachyura</taxon>
        <taxon>Portunoidea</taxon>
        <taxon>Portunidae</taxon>
        <taxon>Portuninae</taxon>
        <taxon>Scylla</taxon>
    </lineage>
</organism>
<gene>
    <name evidence="1" type="ORF">O3P69_009232</name>
</gene>
<accession>A0AAW0TAF6</accession>
<proteinExistence type="predicted"/>
<keyword evidence="2" id="KW-1185">Reference proteome</keyword>
<dbReference type="EMBL" id="JARAKH010000035">
    <property type="protein sequence ID" value="KAK8384312.1"/>
    <property type="molecule type" value="Genomic_DNA"/>
</dbReference>
<comment type="caution">
    <text evidence="1">The sequence shown here is derived from an EMBL/GenBank/DDBJ whole genome shotgun (WGS) entry which is preliminary data.</text>
</comment>
<dbReference type="AlphaFoldDB" id="A0AAW0TAF6"/>
<protein>
    <submittedName>
        <fullName evidence="1">Uncharacterized protein</fullName>
    </submittedName>
</protein>
<evidence type="ECO:0000313" key="2">
    <source>
        <dbReference type="Proteomes" id="UP001487740"/>
    </source>
</evidence>
<dbReference type="Proteomes" id="UP001487740">
    <property type="component" value="Unassembled WGS sequence"/>
</dbReference>
<reference evidence="1 2" key="1">
    <citation type="submission" date="2023-03" db="EMBL/GenBank/DDBJ databases">
        <title>High-quality genome of Scylla paramamosain provides insights in environmental adaptation.</title>
        <authorList>
            <person name="Zhang L."/>
        </authorList>
    </citation>
    <scope>NUCLEOTIDE SEQUENCE [LARGE SCALE GENOMIC DNA]</scope>
    <source>
        <strain evidence="1">LZ_2023a</strain>
        <tissue evidence="1">Muscle</tissue>
    </source>
</reference>
<name>A0AAW0TAF6_SCYPA</name>